<proteinExistence type="predicted"/>
<dbReference type="Proteomes" id="UP000887159">
    <property type="component" value="Unassembled WGS sequence"/>
</dbReference>
<organism evidence="1 2">
    <name type="scientific">Trichonephila clavipes</name>
    <name type="common">Golden silk orbweaver</name>
    <name type="synonym">Nephila clavipes</name>
    <dbReference type="NCBI Taxonomy" id="2585209"/>
    <lineage>
        <taxon>Eukaryota</taxon>
        <taxon>Metazoa</taxon>
        <taxon>Ecdysozoa</taxon>
        <taxon>Arthropoda</taxon>
        <taxon>Chelicerata</taxon>
        <taxon>Arachnida</taxon>
        <taxon>Araneae</taxon>
        <taxon>Araneomorphae</taxon>
        <taxon>Entelegynae</taxon>
        <taxon>Araneoidea</taxon>
        <taxon>Nephilidae</taxon>
        <taxon>Trichonephila</taxon>
    </lineage>
</organism>
<evidence type="ECO:0000313" key="2">
    <source>
        <dbReference type="Proteomes" id="UP000887159"/>
    </source>
</evidence>
<reference evidence="1" key="1">
    <citation type="submission" date="2020-08" db="EMBL/GenBank/DDBJ databases">
        <title>Multicomponent nature underlies the extraordinary mechanical properties of spider dragline silk.</title>
        <authorList>
            <person name="Kono N."/>
            <person name="Nakamura H."/>
            <person name="Mori M."/>
            <person name="Yoshida Y."/>
            <person name="Ohtoshi R."/>
            <person name="Malay A.D."/>
            <person name="Moran D.A.P."/>
            <person name="Tomita M."/>
            <person name="Numata K."/>
            <person name="Arakawa K."/>
        </authorList>
    </citation>
    <scope>NUCLEOTIDE SEQUENCE</scope>
</reference>
<dbReference type="InterPro" id="IPR036397">
    <property type="entry name" value="RNaseH_sf"/>
</dbReference>
<gene>
    <name evidence="1" type="primary">X975_20927</name>
    <name evidence="1" type="ORF">TNCV_3613381</name>
</gene>
<dbReference type="EMBL" id="BMAU01021327">
    <property type="protein sequence ID" value="GFY14149.1"/>
    <property type="molecule type" value="Genomic_DNA"/>
</dbReference>
<dbReference type="GO" id="GO:0003676">
    <property type="term" value="F:nucleic acid binding"/>
    <property type="evidence" value="ECO:0007669"/>
    <property type="project" value="InterPro"/>
</dbReference>
<comment type="caution">
    <text evidence="1">The sequence shown here is derived from an EMBL/GenBank/DDBJ whole genome shotgun (WGS) entry which is preliminary data.</text>
</comment>
<protein>
    <submittedName>
        <fullName evidence="1">Transposable element Tcb2 transposase</fullName>
    </submittedName>
</protein>
<keyword evidence="2" id="KW-1185">Reference proteome</keyword>
<name>A0A8X6VIL7_TRICX</name>
<evidence type="ECO:0000313" key="1">
    <source>
        <dbReference type="EMBL" id="GFY14149.1"/>
    </source>
</evidence>
<dbReference type="Gene3D" id="3.30.420.10">
    <property type="entry name" value="Ribonuclease H-like superfamily/Ribonuclease H"/>
    <property type="match status" value="1"/>
</dbReference>
<dbReference type="AlphaFoldDB" id="A0A8X6VIL7"/>
<sequence length="224" mass="25833">METGWSARQVGRSDLTVRSCWDLRTEETLFTRRPGLGRSRQTSRRENRHITLHGCVALLRASVSSRTIARNQVVFSDESRFNFSSDDSRVHEWRRRGELINPAFILQRHTAPTAGVMVWGVIAYYTWSLITLIHGAMTAQRYVHDIFQPHVLPLMAGLPGAIFQQDIARPHTARMSQNSLRPINTLPWLSRSPDLTPIEHIWDHLTWKVEQPTSLVELQVRYSD</sequence>
<accession>A0A8X6VIL7</accession>